<keyword evidence="3" id="KW-1185">Reference proteome</keyword>
<organism evidence="1">
    <name type="scientific">Puccinia triticina (isolate 1-1 / race 1 (BBBD))</name>
    <name type="common">Brown leaf rust fungus</name>
    <dbReference type="NCBI Taxonomy" id="630390"/>
    <lineage>
        <taxon>Eukaryota</taxon>
        <taxon>Fungi</taxon>
        <taxon>Dikarya</taxon>
        <taxon>Basidiomycota</taxon>
        <taxon>Pucciniomycotina</taxon>
        <taxon>Pucciniomycetes</taxon>
        <taxon>Pucciniales</taxon>
        <taxon>Pucciniaceae</taxon>
        <taxon>Puccinia</taxon>
    </lineage>
</organism>
<evidence type="ECO:0000313" key="3">
    <source>
        <dbReference type="Proteomes" id="UP000005240"/>
    </source>
</evidence>
<reference evidence="1" key="2">
    <citation type="submission" date="2016-05" db="EMBL/GenBank/DDBJ databases">
        <title>Comparative analysis highlights variable genome content of wheat rusts and divergence of the mating loci.</title>
        <authorList>
            <person name="Cuomo C.A."/>
            <person name="Bakkeren G."/>
            <person name="Szabo L."/>
            <person name="Khalil H."/>
            <person name="Joly D."/>
            <person name="Goldberg J."/>
            <person name="Young S."/>
            <person name="Zeng Q."/>
            <person name="Fellers J."/>
        </authorList>
    </citation>
    <scope>NUCLEOTIDE SEQUENCE [LARGE SCALE GENOMIC DNA]</scope>
    <source>
        <strain evidence="1">1-1 BBBD Race 1</strain>
    </source>
</reference>
<evidence type="ECO:0000313" key="1">
    <source>
        <dbReference type="EMBL" id="OAV88451.1"/>
    </source>
</evidence>
<reference evidence="1" key="1">
    <citation type="submission" date="2009-11" db="EMBL/GenBank/DDBJ databases">
        <authorList>
            <consortium name="The Broad Institute Genome Sequencing Platform"/>
            <person name="Ward D."/>
            <person name="Feldgarden M."/>
            <person name="Earl A."/>
            <person name="Young S.K."/>
            <person name="Zeng Q."/>
            <person name="Koehrsen M."/>
            <person name="Alvarado L."/>
            <person name="Berlin A."/>
            <person name="Bochicchio J."/>
            <person name="Borenstein D."/>
            <person name="Chapman S.B."/>
            <person name="Chen Z."/>
            <person name="Engels R."/>
            <person name="Freedman E."/>
            <person name="Gellesch M."/>
            <person name="Goldberg J."/>
            <person name="Griggs A."/>
            <person name="Gujja S."/>
            <person name="Heilman E."/>
            <person name="Heiman D."/>
            <person name="Hepburn T."/>
            <person name="Howarth C."/>
            <person name="Jen D."/>
            <person name="Larson L."/>
            <person name="Lewis B."/>
            <person name="Mehta T."/>
            <person name="Park D."/>
            <person name="Pearson M."/>
            <person name="Roberts A."/>
            <person name="Saif S."/>
            <person name="Shea T."/>
            <person name="Shenoy N."/>
            <person name="Sisk P."/>
            <person name="Stolte C."/>
            <person name="Sykes S."/>
            <person name="Thomson T."/>
            <person name="Walk T."/>
            <person name="White J."/>
            <person name="Yandava C."/>
            <person name="Izard J."/>
            <person name="Baranova O.V."/>
            <person name="Blanton J.M."/>
            <person name="Tanner A.C."/>
            <person name="Dewhirst F.E."/>
            <person name="Haas B."/>
            <person name="Nusbaum C."/>
            <person name="Birren B."/>
        </authorList>
    </citation>
    <scope>NUCLEOTIDE SEQUENCE [LARGE SCALE GENOMIC DNA]</scope>
    <source>
        <strain evidence="1">1-1 BBBD Race 1</strain>
    </source>
</reference>
<name>A0A180G721_PUCT1</name>
<dbReference type="EMBL" id="ADAS02000176">
    <property type="protein sequence ID" value="OAV88451.1"/>
    <property type="molecule type" value="Genomic_DNA"/>
</dbReference>
<feature type="non-terminal residue" evidence="1">
    <location>
        <position position="1"/>
    </location>
</feature>
<sequence>SVRAVWLSVQADRKTRRLPGPTFSPLSSGHFDYHHQDPSSAASPSIIVPRNYILSQFPLKQSVTGSFFQPPHSVSDRHNFKSFMLDKAKHTPVQRKLSGSDTPSSLLKRSRLETSTTKHHFAFSGYILKNFSHHDLAIRPEVFDEMRHG</sequence>
<reference evidence="2 3" key="3">
    <citation type="journal article" date="2017" name="G3 (Bethesda)">
        <title>Comparative analysis highlights variable genome content of wheat rusts and divergence of the mating loci.</title>
        <authorList>
            <person name="Cuomo C.A."/>
            <person name="Bakkeren G."/>
            <person name="Khalil H.B."/>
            <person name="Panwar V."/>
            <person name="Joly D."/>
            <person name="Linning R."/>
            <person name="Sakthikumar S."/>
            <person name="Song X."/>
            <person name="Adiconis X."/>
            <person name="Fan L."/>
            <person name="Goldberg J.M."/>
            <person name="Levin J.Z."/>
            <person name="Young S."/>
            <person name="Zeng Q."/>
            <person name="Anikster Y."/>
            <person name="Bruce M."/>
            <person name="Wang M."/>
            <person name="Yin C."/>
            <person name="McCallum B."/>
            <person name="Szabo L.J."/>
            <person name="Hulbert S."/>
            <person name="Chen X."/>
            <person name="Fellers J.P."/>
        </authorList>
    </citation>
    <scope>NUCLEOTIDE SEQUENCE</scope>
    <source>
        <strain evidence="2">isolate 1-1 / race 1 (BBBD)</strain>
        <strain evidence="3">Isolate 1-1 / race 1 (BBBD)</strain>
    </source>
</reference>
<dbReference type="VEuPathDB" id="FungiDB:PTTG_29030"/>
<dbReference type="Proteomes" id="UP000005240">
    <property type="component" value="Unassembled WGS sequence"/>
</dbReference>
<dbReference type="OrthoDB" id="10269438at2759"/>
<evidence type="ECO:0000313" key="2">
    <source>
        <dbReference type="EnsemblFungi" id="PTTG_29030-t43_1-p1"/>
    </source>
</evidence>
<proteinExistence type="predicted"/>
<protein>
    <submittedName>
        <fullName evidence="1 2">Uncharacterized protein</fullName>
    </submittedName>
</protein>
<dbReference type="AlphaFoldDB" id="A0A180G721"/>
<reference evidence="2" key="4">
    <citation type="submission" date="2025-05" db="UniProtKB">
        <authorList>
            <consortium name="EnsemblFungi"/>
        </authorList>
    </citation>
    <scope>IDENTIFICATION</scope>
    <source>
        <strain evidence="2">isolate 1-1 / race 1 (BBBD)</strain>
    </source>
</reference>
<accession>A0A180G721</accession>
<dbReference type="EnsemblFungi" id="PTTG_29030-t43_1">
    <property type="protein sequence ID" value="PTTG_29030-t43_1-p1"/>
    <property type="gene ID" value="PTTG_29030"/>
</dbReference>
<gene>
    <name evidence="1" type="ORF">PTTG_29030</name>
</gene>